<dbReference type="CDD" id="cd16964">
    <property type="entry name" value="YqgF"/>
    <property type="match status" value="1"/>
</dbReference>
<comment type="caution">
    <text evidence="7">The sequence shown here is derived from an EMBL/GenBank/DDBJ whole genome shotgun (WGS) entry which is preliminary data.</text>
</comment>
<dbReference type="InterPro" id="IPR006641">
    <property type="entry name" value="YqgF/RNaseH-like_dom"/>
</dbReference>
<keyword evidence="1 5" id="KW-0963">Cytoplasm</keyword>
<dbReference type="InterPro" id="IPR037027">
    <property type="entry name" value="YqgF/RNaseH-like_dom_sf"/>
</dbReference>
<dbReference type="InterPro" id="IPR005227">
    <property type="entry name" value="YqgF"/>
</dbReference>
<dbReference type="SUPFAM" id="SSF53098">
    <property type="entry name" value="Ribonuclease H-like"/>
    <property type="match status" value="1"/>
</dbReference>
<reference evidence="7 8" key="1">
    <citation type="journal article" date="2013" name="Int. J. Syst. Evol. Microbiol.">
        <title>Celerinatantimonas yamalensis sp. nov., a cold-adapted diazotrophic bacterium from a cold permafrost brine.</title>
        <authorList>
            <person name="Shcherbakova V."/>
            <person name="Chuvilskaya N."/>
            <person name="Rivkina E."/>
            <person name="Demidov N."/>
            <person name="Uchaeva V."/>
            <person name="Suetin S."/>
            <person name="Suzina N."/>
            <person name="Gilichinsky D."/>
        </authorList>
    </citation>
    <scope>NUCLEOTIDE SEQUENCE [LARGE SCALE GENOMIC DNA]</scope>
    <source>
        <strain evidence="7 8">C7</strain>
    </source>
</reference>
<evidence type="ECO:0000313" key="8">
    <source>
        <dbReference type="Proteomes" id="UP001629953"/>
    </source>
</evidence>
<dbReference type="NCBIfam" id="TIGR00250">
    <property type="entry name" value="RNAse_H_YqgF"/>
    <property type="match status" value="1"/>
</dbReference>
<comment type="function">
    <text evidence="5">Could be a nuclease involved in processing of the 5'-end of pre-16S rRNA.</text>
</comment>
<evidence type="ECO:0000256" key="1">
    <source>
        <dbReference type="ARBA" id="ARBA00022490"/>
    </source>
</evidence>
<dbReference type="SMART" id="SM00732">
    <property type="entry name" value="YqgFc"/>
    <property type="match status" value="1"/>
</dbReference>
<comment type="subcellular location">
    <subcellularLocation>
        <location evidence="5">Cytoplasm</location>
    </subcellularLocation>
</comment>
<comment type="similarity">
    <text evidence="5">Belongs to the YqgF HJR family.</text>
</comment>
<dbReference type="Pfam" id="PF03652">
    <property type="entry name" value="RuvX"/>
    <property type="match status" value="1"/>
</dbReference>
<feature type="domain" description="YqgF/RNase H-like" evidence="6">
    <location>
        <begin position="2"/>
        <end position="102"/>
    </location>
</feature>
<dbReference type="HAMAP" id="MF_00651">
    <property type="entry name" value="Nuclease_YqgF"/>
    <property type="match status" value="1"/>
</dbReference>
<evidence type="ECO:0000256" key="4">
    <source>
        <dbReference type="ARBA" id="ARBA00022801"/>
    </source>
</evidence>
<proteinExistence type="inferred from homology"/>
<dbReference type="Gene3D" id="3.30.420.140">
    <property type="entry name" value="YqgF/RNase H-like domain"/>
    <property type="match status" value="1"/>
</dbReference>
<keyword evidence="2 5" id="KW-0690">Ribosome biogenesis</keyword>
<dbReference type="EMBL" id="JBEQCT010000009">
    <property type="protein sequence ID" value="MFM2486551.1"/>
    <property type="molecule type" value="Genomic_DNA"/>
</dbReference>
<evidence type="ECO:0000256" key="3">
    <source>
        <dbReference type="ARBA" id="ARBA00022722"/>
    </source>
</evidence>
<keyword evidence="3 5" id="KW-0540">Nuclease</keyword>
<name>A0ABW9GA46_9GAMM</name>
<organism evidence="7 8">
    <name type="scientific">Celerinatantimonas yamalensis</name>
    <dbReference type="NCBI Taxonomy" id="559956"/>
    <lineage>
        <taxon>Bacteria</taxon>
        <taxon>Pseudomonadati</taxon>
        <taxon>Pseudomonadota</taxon>
        <taxon>Gammaproteobacteria</taxon>
        <taxon>Celerinatantimonadaceae</taxon>
        <taxon>Celerinatantimonas</taxon>
    </lineage>
</organism>
<evidence type="ECO:0000313" key="7">
    <source>
        <dbReference type="EMBL" id="MFM2486551.1"/>
    </source>
</evidence>
<sequence>MESILGFDFGTLSIGVAIGNPVTQSASALPALKARDGMPNWDELTKLLHQWQPQRLIVGLPLNMDGSEQSITQRARKFGNRLHGRFGLPVEFQDERLSTVDAKATLFARGGYKALKKGAIDSASAVVIIESWYELQRQPQS</sequence>
<gene>
    <name evidence="7" type="primary">ruvX</name>
    <name evidence="7" type="ORF">ABUE30_16080</name>
</gene>
<dbReference type="EC" id="3.1.-.-" evidence="5"/>
<dbReference type="InterPro" id="IPR012337">
    <property type="entry name" value="RNaseH-like_sf"/>
</dbReference>
<accession>A0ABW9GA46</accession>
<evidence type="ECO:0000259" key="6">
    <source>
        <dbReference type="SMART" id="SM00732"/>
    </source>
</evidence>
<protein>
    <recommendedName>
        <fullName evidence="5">Putative pre-16S rRNA nuclease</fullName>
        <ecNumber evidence="5">3.1.-.-</ecNumber>
    </recommendedName>
</protein>
<keyword evidence="4 5" id="KW-0378">Hydrolase</keyword>
<dbReference type="PANTHER" id="PTHR33317">
    <property type="entry name" value="POLYNUCLEOTIDYL TRANSFERASE, RIBONUCLEASE H-LIKE SUPERFAMILY PROTEIN"/>
    <property type="match status" value="1"/>
</dbReference>
<dbReference type="Proteomes" id="UP001629953">
    <property type="component" value="Unassembled WGS sequence"/>
</dbReference>
<dbReference type="PANTHER" id="PTHR33317:SF4">
    <property type="entry name" value="POLYNUCLEOTIDYL TRANSFERASE, RIBONUCLEASE H-LIKE SUPERFAMILY PROTEIN"/>
    <property type="match status" value="1"/>
</dbReference>
<keyword evidence="8" id="KW-1185">Reference proteome</keyword>
<evidence type="ECO:0000256" key="5">
    <source>
        <dbReference type="HAMAP-Rule" id="MF_00651"/>
    </source>
</evidence>
<dbReference type="RefSeq" id="WP_408624855.1">
    <property type="nucleotide sequence ID" value="NZ_JBEQCT010000009.1"/>
</dbReference>
<evidence type="ECO:0000256" key="2">
    <source>
        <dbReference type="ARBA" id="ARBA00022517"/>
    </source>
</evidence>